<reference evidence="5 6" key="1">
    <citation type="submission" date="2022-04" db="EMBL/GenBank/DDBJ databases">
        <title>Genome sequence of soybean root-associated Caulobacter segnis RL271.</title>
        <authorList>
            <person name="Longley R."/>
            <person name="Bonito G."/>
            <person name="Trigodet F."/>
            <person name="Crosson S."/>
            <person name="Fiebig A."/>
        </authorList>
    </citation>
    <scope>NUCLEOTIDE SEQUENCE [LARGE SCALE GENOMIC DNA]</scope>
    <source>
        <strain evidence="5 6">RL271</strain>
    </source>
</reference>
<evidence type="ECO:0000313" key="6">
    <source>
        <dbReference type="Proteomes" id="UP001057520"/>
    </source>
</evidence>
<evidence type="ECO:0000313" key="5">
    <source>
        <dbReference type="EMBL" id="USQ93908.1"/>
    </source>
</evidence>
<dbReference type="Pfam" id="PF00392">
    <property type="entry name" value="GntR"/>
    <property type="match status" value="1"/>
</dbReference>
<dbReference type="SMART" id="SM00895">
    <property type="entry name" value="FCD"/>
    <property type="match status" value="1"/>
</dbReference>
<evidence type="ECO:0000259" key="4">
    <source>
        <dbReference type="PROSITE" id="PS50949"/>
    </source>
</evidence>
<evidence type="ECO:0000256" key="3">
    <source>
        <dbReference type="ARBA" id="ARBA00023163"/>
    </source>
</evidence>
<dbReference type="SMART" id="SM00345">
    <property type="entry name" value="HTH_GNTR"/>
    <property type="match status" value="1"/>
</dbReference>
<dbReference type="Proteomes" id="UP001057520">
    <property type="component" value="Chromosome"/>
</dbReference>
<accession>A0ABY4ZM72</accession>
<dbReference type="InterPro" id="IPR011711">
    <property type="entry name" value="GntR_C"/>
</dbReference>
<name>A0ABY4ZM72_9CAUL</name>
<dbReference type="InterPro" id="IPR000524">
    <property type="entry name" value="Tscrpt_reg_HTH_GntR"/>
</dbReference>
<evidence type="ECO:0000256" key="2">
    <source>
        <dbReference type="ARBA" id="ARBA00023125"/>
    </source>
</evidence>
<keyword evidence="1" id="KW-0805">Transcription regulation</keyword>
<evidence type="ECO:0000256" key="1">
    <source>
        <dbReference type="ARBA" id="ARBA00023015"/>
    </source>
</evidence>
<dbReference type="InterPro" id="IPR008920">
    <property type="entry name" value="TF_FadR/GntR_C"/>
</dbReference>
<sequence>MPATVETSQNTETLADALRRQIQDGLLSPGEWLREVRICNAFGVGRTIARKALRTLADDGLVVIEENRGAYVASTSVQEVFDLYEVRAALYGCAARFACIRATPKHMGETLELVDKLIQASESGASAEDLIHQSEDIFSRLASASSADTQKMIESIRRKTRWHYSYASLAESTEGAPFTHWRVVRAGLAKRDGAMASEGARNILYHMQNEAMRLMISRGYGLAPTEDTRPARARKASA</sequence>
<organism evidence="5 6">
    <name type="scientific">Caulobacter segnis</name>
    <dbReference type="NCBI Taxonomy" id="88688"/>
    <lineage>
        <taxon>Bacteria</taxon>
        <taxon>Pseudomonadati</taxon>
        <taxon>Pseudomonadota</taxon>
        <taxon>Alphaproteobacteria</taxon>
        <taxon>Caulobacterales</taxon>
        <taxon>Caulobacteraceae</taxon>
        <taxon>Caulobacter</taxon>
    </lineage>
</organism>
<dbReference type="PANTHER" id="PTHR43537">
    <property type="entry name" value="TRANSCRIPTIONAL REGULATOR, GNTR FAMILY"/>
    <property type="match status" value="1"/>
</dbReference>
<proteinExistence type="predicted"/>
<dbReference type="Pfam" id="PF07729">
    <property type="entry name" value="FCD"/>
    <property type="match status" value="1"/>
</dbReference>
<dbReference type="Gene3D" id="1.10.10.10">
    <property type="entry name" value="Winged helix-like DNA-binding domain superfamily/Winged helix DNA-binding domain"/>
    <property type="match status" value="1"/>
</dbReference>
<dbReference type="InterPro" id="IPR036390">
    <property type="entry name" value="WH_DNA-bd_sf"/>
</dbReference>
<gene>
    <name evidence="5" type="ORF">MZV50_14925</name>
</gene>
<dbReference type="CDD" id="cd07377">
    <property type="entry name" value="WHTH_GntR"/>
    <property type="match status" value="1"/>
</dbReference>
<dbReference type="PANTHER" id="PTHR43537:SF5">
    <property type="entry name" value="UXU OPERON TRANSCRIPTIONAL REGULATOR"/>
    <property type="match status" value="1"/>
</dbReference>
<dbReference type="SUPFAM" id="SSF48008">
    <property type="entry name" value="GntR ligand-binding domain-like"/>
    <property type="match status" value="1"/>
</dbReference>
<dbReference type="Gene3D" id="1.20.120.530">
    <property type="entry name" value="GntR ligand-binding domain-like"/>
    <property type="match status" value="1"/>
</dbReference>
<keyword evidence="3" id="KW-0804">Transcription</keyword>
<keyword evidence="6" id="KW-1185">Reference proteome</keyword>
<keyword evidence="2" id="KW-0238">DNA-binding</keyword>
<protein>
    <submittedName>
        <fullName evidence="5">GntR family transcriptional regulator</fullName>
    </submittedName>
</protein>
<dbReference type="SUPFAM" id="SSF46785">
    <property type="entry name" value="Winged helix' DNA-binding domain"/>
    <property type="match status" value="1"/>
</dbReference>
<dbReference type="EMBL" id="CP096040">
    <property type="protein sequence ID" value="USQ93908.1"/>
    <property type="molecule type" value="Genomic_DNA"/>
</dbReference>
<dbReference type="InterPro" id="IPR036388">
    <property type="entry name" value="WH-like_DNA-bd_sf"/>
</dbReference>
<feature type="domain" description="HTH gntR-type" evidence="4">
    <location>
        <begin position="8"/>
        <end position="75"/>
    </location>
</feature>
<dbReference type="PROSITE" id="PS50949">
    <property type="entry name" value="HTH_GNTR"/>
    <property type="match status" value="1"/>
</dbReference>